<comment type="caution">
    <text evidence="4">The sequence shown here is derived from an EMBL/GenBank/DDBJ whole genome shotgun (WGS) entry which is preliminary data.</text>
</comment>
<dbReference type="PROSITE" id="PS51186">
    <property type="entry name" value="GNAT"/>
    <property type="match status" value="1"/>
</dbReference>
<evidence type="ECO:0000313" key="5">
    <source>
        <dbReference type="Proteomes" id="UP000241118"/>
    </source>
</evidence>
<keyword evidence="1 4" id="KW-0808">Transferase</keyword>
<dbReference type="PANTHER" id="PTHR43877">
    <property type="entry name" value="AMINOALKYLPHOSPHONATE N-ACETYLTRANSFERASE-RELATED-RELATED"/>
    <property type="match status" value="1"/>
</dbReference>
<name>A0A2P8HZ13_SACCR</name>
<accession>A0A2P8HZ13</accession>
<evidence type="ECO:0000256" key="2">
    <source>
        <dbReference type="ARBA" id="ARBA00023315"/>
    </source>
</evidence>
<evidence type="ECO:0000256" key="1">
    <source>
        <dbReference type="ARBA" id="ARBA00022679"/>
    </source>
</evidence>
<sequence length="293" mass="31570">MRYGPVVAEVTRHDDLAEFWALTGDFFNADPVFHTIPIAAVDRRLNHADPEDEPPLLVSVSEDGVLVAAALRTPPWPLTLSGVPAEWAEVVADALAGDVELPGVNGPRDSVEAFVVAWAARTGCGAREHMALRLYELGDLAVPDVPGTPRLATLDDIPLLSRWRTEFGVEATEQARDENSDGRARLMLRISLTAGHGHVIWYHGDTPVAWAAANTPASGMSRIGPVYTPPEHRRHGYGAAVTAACASWARENGAEHVVLYTDLANPTSNSIYQRIGFRPVVDSAEFVFTPAGG</sequence>
<dbReference type="EMBL" id="PYAX01000021">
    <property type="protein sequence ID" value="PSL51470.1"/>
    <property type="molecule type" value="Genomic_DNA"/>
</dbReference>
<proteinExistence type="predicted"/>
<keyword evidence="2" id="KW-0012">Acyltransferase</keyword>
<gene>
    <name evidence="4" type="ORF">B0I31_121103</name>
</gene>
<dbReference type="InterPro" id="IPR050832">
    <property type="entry name" value="Bact_Acetyltransf"/>
</dbReference>
<dbReference type="AlphaFoldDB" id="A0A2P8HZ13"/>
<dbReference type="InterPro" id="IPR016181">
    <property type="entry name" value="Acyl_CoA_acyltransferase"/>
</dbReference>
<dbReference type="Proteomes" id="UP000241118">
    <property type="component" value="Unassembled WGS sequence"/>
</dbReference>
<dbReference type="SUPFAM" id="SSF55729">
    <property type="entry name" value="Acyl-CoA N-acyltransferases (Nat)"/>
    <property type="match status" value="1"/>
</dbReference>
<organism evidence="4 5">
    <name type="scientific">Saccharothrix carnea</name>
    <dbReference type="NCBI Taxonomy" id="1280637"/>
    <lineage>
        <taxon>Bacteria</taxon>
        <taxon>Bacillati</taxon>
        <taxon>Actinomycetota</taxon>
        <taxon>Actinomycetes</taxon>
        <taxon>Pseudonocardiales</taxon>
        <taxon>Pseudonocardiaceae</taxon>
        <taxon>Saccharothrix</taxon>
    </lineage>
</organism>
<evidence type="ECO:0000313" key="4">
    <source>
        <dbReference type="EMBL" id="PSL51470.1"/>
    </source>
</evidence>
<keyword evidence="5" id="KW-1185">Reference proteome</keyword>
<protein>
    <submittedName>
        <fullName evidence="4">Putative GNAT family acetyltransferase</fullName>
    </submittedName>
</protein>
<dbReference type="Gene3D" id="3.40.630.30">
    <property type="match status" value="1"/>
</dbReference>
<feature type="domain" description="N-acetyltransferase" evidence="3">
    <location>
        <begin position="147"/>
        <end position="293"/>
    </location>
</feature>
<evidence type="ECO:0000259" key="3">
    <source>
        <dbReference type="PROSITE" id="PS51186"/>
    </source>
</evidence>
<dbReference type="CDD" id="cd04301">
    <property type="entry name" value="NAT_SF"/>
    <property type="match status" value="1"/>
</dbReference>
<dbReference type="Pfam" id="PF00583">
    <property type="entry name" value="Acetyltransf_1"/>
    <property type="match status" value="1"/>
</dbReference>
<dbReference type="GO" id="GO:0016747">
    <property type="term" value="F:acyltransferase activity, transferring groups other than amino-acyl groups"/>
    <property type="evidence" value="ECO:0007669"/>
    <property type="project" value="InterPro"/>
</dbReference>
<reference evidence="4 5" key="1">
    <citation type="submission" date="2018-03" db="EMBL/GenBank/DDBJ databases">
        <title>Genomic Encyclopedia of Type Strains, Phase III (KMG-III): the genomes of soil and plant-associated and newly described type strains.</title>
        <authorList>
            <person name="Whitman W."/>
        </authorList>
    </citation>
    <scope>NUCLEOTIDE SEQUENCE [LARGE SCALE GENOMIC DNA]</scope>
    <source>
        <strain evidence="4 5">CGMCC 4.7097</strain>
    </source>
</reference>
<dbReference type="InterPro" id="IPR000182">
    <property type="entry name" value="GNAT_dom"/>
</dbReference>